<gene>
    <name evidence="1" type="ORF">QOR41_12725</name>
</gene>
<sequence length="119" mass="14093">MYTLVLEFETALNDRKNNIDNNADIYIKPLRILNDFKKNYYENAIFIPKQLDIQIKEILGFCFKQHYSDLQKQAEQAARKGDEVKANQLSEEALNRDFQLYTLRDNFRDEIRSILGLVT</sequence>
<dbReference type="AlphaFoldDB" id="A0AAW6UTS1"/>
<dbReference type="RefSeq" id="WP_284067486.1">
    <property type="nucleotide sequence ID" value="NZ_JASKNE010000001.1"/>
</dbReference>
<evidence type="ECO:0000313" key="1">
    <source>
        <dbReference type="EMBL" id="MDK1684668.1"/>
    </source>
</evidence>
<accession>A0AAW6UTS1</accession>
<protein>
    <submittedName>
        <fullName evidence="1">Uncharacterized protein</fullName>
    </submittedName>
</protein>
<dbReference type="Proteomes" id="UP001241935">
    <property type="component" value="Unassembled WGS sequence"/>
</dbReference>
<proteinExistence type="predicted"/>
<dbReference type="EMBL" id="JASKNE010000001">
    <property type="protein sequence ID" value="MDK1684668.1"/>
    <property type="molecule type" value="Genomic_DNA"/>
</dbReference>
<reference evidence="1" key="1">
    <citation type="submission" date="2023-04" db="EMBL/GenBank/DDBJ databases">
        <title>The environmental microbiomes in feedlot watering bowls are a reservoir of florfenicol resistance for bovine respiratory disease pathogens.</title>
        <authorList>
            <person name="Kos D.W."/>
            <person name="Ruzzini A.C."/>
            <person name="Schreiner B."/>
            <person name="Jelinski M.D."/>
        </authorList>
    </citation>
    <scope>NUCLEOTIDE SEQUENCE</scope>
    <source>
        <strain evidence="1">WB3</strain>
    </source>
</reference>
<name>A0AAW6UTS1_9GAMM</name>
<organism evidence="1 2">
    <name type="scientific">Acinetobacter terrestris</name>
    <dbReference type="NCBI Taxonomy" id="2529843"/>
    <lineage>
        <taxon>Bacteria</taxon>
        <taxon>Pseudomonadati</taxon>
        <taxon>Pseudomonadota</taxon>
        <taxon>Gammaproteobacteria</taxon>
        <taxon>Moraxellales</taxon>
        <taxon>Moraxellaceae</taxon>
        <taxon>Acinetobacter</taxon>
        <taxon>Acinetobacter Taxon 24</taxon>
    </lineage>
</organism>
<comment type="caution">
    <text evidence="1">The sequence shown here is derived from an EMBL/GenBank/DDBJ whole genome shotgun (WGS) entry which is preliminary data.</text>
</comment>
<evidence type="ECO:0000313" key="2">
    <source>
        <dbReference type="Proteomes" id="UP001241935"/>
    </source>
</evidence>